<dbReference type="GO" id="GO:0043571">
    <property type="term" value="P:maintenance of CRISPR repeat elements"/>
    <property type="evidence" value="ECO:0007669"/>
    <property type="project" value="InterPro"/>
</dbReference>
<dbReference type="InterPro" id="IPR013422">
    <property type="entry name" value="CRISPR-assoc_prot_Cas5_N"/>
</dbReference>
<reference evidence="3" key="1">
    <citation type="submission" date="2016-11" db="EMBL/GenBank/DDBJ databases">
        <authorList>
            <person name="Varghese N."/>
            <person name="Submissions S."/>
        </authorList>
    </citation>
    <scope>NUCLEOTIDE SEQUENCE [LARGE SCALE GENOMIC DNA]</scope>
    <source>
        <strain evidence="3">DSM 11792</strain>
    </source>
</reference>
<dbReference type="Proteomes" id="UP000184196">
    <property type="component" value="Unassembled WGS sequence"/>
</dbReference>
<evidence type="ECO:0000256" key="1">
    <source>
        <dbReference type="ARBA" id="ARBA00023118"/>
    </source>
</evidence>
<protein>
    <submittedName>
        <fullName evidence="2">CRISPR-associated protein Cas5t</fullName>
    </submittedName>
</protein>
<organism evidence="2 3">
    <name type="scientific">Desulfofundulus australicus DSM 11792</name>
    <dbReference type="NCBI Taxonomy" id="1121425"/>
    <lineage>
        <taxon>Bacteria</taxon>
        <taxon>Bacillati</taxon>
        <taxon>Bacillota</taxon>
        <taxon>Clostridia</taxon>
        <taxon>Eubacteriales</taxon>
        <taxon>Peptococcaceae</taxon>
        <taxon>Desulfofundulus</taxon>
    </lineage>
</organism>
<proteinExistence type="predicted"/>
<dbReference type="InterPro" id="IPR021124">
    <property type="entry name" value="CRISPR-assoc_prot_Cas5"/>
</dbReference>
<dbReference type="OrthoDB" id="9782505at2"/>
<dbReference type="InterPro" id="IPR013337">
    <property type="entry name" value="CRISPR-assoc_prot_Cas5_Tneap"/>
</dbReference>
<name>A0A1M4Y5R5_9FIRM</name>
<dbReference type="EMBL" id="FQUW01000013">
    <property type="protein sequence ID" value="SHF01157.1"/>
    <property type="molecule type" value="Genomic_DNA"/>
</dbReference>
<evidence type="ECO:0000313" key="3">
    <source>
        <dbReference type="Proteomes" id="UP000184196"/>
    </source>
</evidence>
<keyword evidence="1" id="KW-0051">Antiviral defense</keyword>
<dbReference type="Pfam" id="PF09704">
    <property type="entry name" value="Cas_Cas5d"/>
    <property type="match status" value="1"/>
</dbReference>
<sequence length="282" mass="33404">MMEYLRLYFRAPTAHYRVPFTYKVRHSYPIPPYSTVIGMLCNIMGEQETIDRFLGQPFGIYIAGKYQTLTREYTWLRNLGSKSHSSRFYSNNSRYFSQFAEHPGGQSPVVLDVLNDVETIIYLTHPDSHILIRLQENLFHPERWINHLHLGRAEDWVVPESTNWVRLLPSEKADIAWTADRGYYFWLPHPEETWKLGEWGDRQEYTELFDKIMGSPQLVCALYSKVKVRNEKGRSWEIRNFNHVRTKLCRGQIPLVQFGRLPRVMVDPEFLLPVFPAHIAWR</sequence>
<dbReference type="NCBIfam" id="TIGR01895">
    <property type="entry name" value="cas_Cas5t"/>
    <property type="match status" value="1"/>
</dbReference>
<evidence type="ECO:0000313" key="2">
    <source>
        <dbReference type="EMBL" id="SHF01157.1"/>
    </source>
</evidence>
<accession>A0A1M4Y5R5</accession>
<dbReference type="NCBIfam" id="TIGR02593">
    <property type="entry name" value="CRISPR_cas5"/>
    <property type="match status" value="1"/>
</dbReference>
<dbReference type="GO" id="GO:0051607">
    <property type="term" value="P:defense response to virus"/>
    <property type="evidence" value="ECO:0007669"/>
    <property type="project" value="UniProtKB-KW"/>
</dbReference>
<keyword evidence="3" id="KW-1185">Reference proteome</keyword>
<dbReference type="Gene3D" id="3.30.70.2660">
    <property type="match status" value="1"/>
</dbReference>
<gene>
    <name evidence="2" type="ORF">SAMN02745218_01256</name>
</gene>
<dbReference type="AlphaFoldDB" id="A0A1M4Y5R5"/>